<organism evidence="1 2">
    <name type="scientific">Elsinoe australis</name>
    <dbReference type="NCBI Taxonomy" id="40998"/>
    <lineage>
        <taxon>Eukaryota</taxon>
        <taxon>Fungi</taxon>
        <taxon>Dikarya</taxon>
        <taxon>Ascomycota</taxon>
        <taxon>Pezizomycotina</taxon>
        <taxon>Dothideomycetes</taxon>
        <taxon>Dothideomycetidae</taxon>
        <taxon>Myriangiales</taxon>
        <taxon>Elsinoaceae</taxon>
        <taxon>Elsinoe</taxon>
    </lineage>
</organism>
<dbReference type="Proteomes" id="UP000243723">
    <property type="component" value="Unassembled WGS sequence"/>
</dbReference>
<evidence type="ECO:0000313" key="1">
    <source>
        <dbReference type="EMBL" id="PSK60731.1"/>
    </source>
</evidence>
<dbReference type="AlphaFoldDB" id="A0A2P8AJW2"/>
<protein>
    <submittedName>
        <fullName evidence="1">Uncharacterized protein</fullName>
    </submittedName>
</protein>
<reference evidence="1 2" key="1">
    <citation type="submission" date="2017-05" db="EMBL/GenBank/DDBJ databases">
        <title>Draft genome sequence of Elsinoe australis.</title>
        <authorList>
            <person name="Cheng Q."/>
        </authorList>
    </citation>
    <scope>NUCLEOTIDE SEQUENCE [LARGE SCALE GENOMIC DNA]</scope>
    <source>
        <strain evidence="1 2">NL1</strain>
    </source>
</reference>
<evidence type="ECO:0000313" key="2">
    <source>
        <dbReference type="Proteomes" id="UP000243723"/>
    </source>
</evidence>
<proteinExistence type="predicted"/>
<comment type="caution">
    <text evidence="1">The sequence shown here is derived from an EMBL/GenBank/DDBJ whole genome shotgun (WGS) entry which is preliminary data.</text>
</comment>
<sequence>MGSQQSQHPPELYARTAQIRTEWNLTVVVNSQLDRVLTRSHQAQQ</sequence>
<keyword evidence="2" id="KW-1185">Reference proteome</keyword>
<accession>A0A2P8AJW2</accession>
<name>A0A2P8AJW2_9PEZI</name>
<gene>
    <name evidence="1" type="ORF">B9Z65_881</name>
</gene>
<dbReference type="EMBL" id="NHZQ01000003">
    <property type="protein sequence ID" value="PSK60731.1"/>
    <property type="molecule type" value="Genomic_DNA"/>
</dbReference>